<name>A0A1U7ZP71_NELNU</name>
<dbReference type="KEGG" id="nnu:104592695"/>
<reference evidence="2" key="1">
    <citation type="submission" date="2025-08" db="UniProtKB">
        <authorList>
            <consortium name="RefSeq"/>
        </authorList>
    </citation>
    <scope>IDENTIFICATION</scope>
</reference>
<dbReference type="InterPro" id="IPR035979">
    <property type="entry name" value="RBD_domain_sf"/>
</dbReference>
<dbReference type="Gene3D" id="3.30.70.330">
    <property type="match status" value="1"/>
</dbReference>
<organism evidence="1 2">
    <name type="scientific">Nelumbo nucifera</name>
    <name type="common">Sacred lotus</name>
    <dbReference type="NCBI Taxonomy" id="4432"/>
    <lineage>
        <taxon>Eukaryota</taxon>
        <taxon>Viridiplantae</taxon>
        <taxon>Streptophyta</taxon>
        <taxon>Embryophyta</taxon>
        <taxon>Tracheophyta</taxon>
        <taxon>Spermatophyta</taxon>
        <taxon>Magnoliopsida</taxon>
        <taxon>Proteales</taxon>
        <taxon>Nelumbonaceae</taxon>
        <taxon>Nelumbo</taxon>
    </lineage>
</organism>
<dbReference type="eggNOG" id="ENOG502S13S">
    <property type="taxonomic scope" value="Eukaryota"/>
</dbReference>
<dbReference type="OMA" id="GQRMERI"/>
<dbReference type="SUPFAM" id="SSF54928">
    <property type="entry name" value="RNA-binding domain, RBD"/>
    <property type="match status" value="1"/>
</dbReference>
<dbReference type="AlphaFoldDB" id="A0A1U7ZP71"/>
<gene>
    <name evidence="2" type="primary">LOC104592695</name>
</gene>
<proteinExistence type="predicted"/>
<sequence>MGTLDLTIQVFNLSPKVTVADLNSFLSYCGTIEDIKLLRNEDQSQLAFVTFREPYALQTALLLNGVVIVDYPIRVLPLQNLATPISDRTNNGSQNQWQGVFPMVQSVVQSVASHAYETLNRTKDGLEAKYRLSEKGRMLGEQTRLAISAAEQSAVRVGSVIMDNEYFSAGVPWLSSVLDKTAKRAAELGGHDKRRNPNSRKQK</sequence>
<accession>A0A1U7ZP71</accession>
<dbReference type="Proteomes" id="UP000189703">
    <property type="component" value="Unplaced"/>
</dbReference>
<protein>
    <submittedName>
        <fullName evidence="2">Protein vip1-like</fullName>
    </submittedName>
</protein>
<dbReference type="GeneID" id="104592695"/>
<evidence type="ECO:0000313" key="2">
    <source>
        <dbReference type="RefSeq" id="XP_010250445.1"/>
    </source>
</evidence>
<dbReference type="OrthoDB" id="165382at2759"/>
<dbReference type="PROSITE" id="PS50102">
    <property type="entry name" value="RRM"/>
    <property type="match status" value="1"/>
</dbReference>
<dbReference type="InterPro" id="IPR012677">
    <property type="entry name" value="Nucleotide-bd_a/b_plait_sf"/>
</dbReference>
<dbReference type="InterPro" id="IPR000504">
    <property type="entry name" value="RRM_dom"/>
</dbReference>
<keyword evidence="1" id="KW-1185">Reference proteome</keyword>
<evidence type="ECO:0000313" key="1">
    <source>
        <dbReference type="Proteomes" id="UP000189703"/>
    </source>
</evidence>
<dbReference type="SMART" id="SM00360">
    <property type="entry name" value="RRM"/>
    <property type="match status" value="1"/>
</dbReference>
<dbReference type="PANTHER" id="PTHR32343:SF44">
    <property type="entry name" value="PROTEIN VIP1-LIKE"/>
    <property type="match status" value="1"/>
</dbReference>
<dbReference type="GO" id="GO:0003723">
    <property type="term" value="F:RNA binding"/>
    <property type="evidence" value="ECO:0007669"/>
    <property type="project" value="UniProtKB-UniRule"/>
</dbReference>
<dbReference type="PANTHER" id="PTHR32343">
    <property type="entry name" value="SERINE/ARGININE-RICH SPLICING FACTOR"/>
    <property type="match status" value="1"/>
</dbReference>
<dbReference type="Pfam" id="PF00076">
    <property type="entry name" value="RRM_1"/>
    <property type="match status" value="1"/>
</dbReference>
<dbReference type="RefSeq" id="XP_010250445.1">
    <property type="nucleotide sequence ID" value="XM_010252143.2"/>
</dbReference>